<dbReference type="InterPro" id="IPR026444">
    <property type="entry name" value="Secre_tail"/>
</dbReference>
<proteinExistence type="predicted"/>
<evidence type="ECO:0000256" key="2">
    <source>
        <dbReference type="SAM" id="SignalP"/>
    </source>
</evidence>
<dbReference type="KEGG" id="fsn:GS03_02119"/>
<dbReference type="AlphaFoldDB" id="A0A4P7PW35"/>
<name>A0A4P7PW35_9FLAO</name>
<dbReference type="InterPro" id="IPR036116">
    <property type="entry name" value="FN3_sf"/>
</dbReference>
<evidence type="ECO:0000259" key="3">
    <source>
        <dbReference type="PROSITE" id="PS50853"/>
    </source>
</evidence>
<dbReference type="SUPFAM" id="SSF49265">
    <property type="entry name" value="Fibronectin type III"/>
    <property type="match status" value="1"/>
</dbReference>
<dbReference type="RefSeq" id="WP_136152503.1">
    <property type="nucleotide sequence ID" value="NZ_CP038810.1"/>
</dbReference>
<feature type="signal peptide" evidence="2">
    <location>
        <begin position="1"/>
        <end position="18"/>
    </location>
</feature>
<dbReference type="Gene3D" id="2.60.120.200">
    <property type="match status" value="1"/>
</dbReference>
<dbReference type="PROSITE" id="PS50853">
    <property type="entry name" value="FN3"/>
    <property type="match status" value="1"/>
</dbReference>
<evidence type="ECO:0000256" key="1">
    <source>
        <dbReference type="ARBA" id="ARBA00022729"/>
    </source>
</evidence>
<dbReference type="Proteomes" id="UP000296862">
    <property type="component" value="Chromosome"/>
</dbReference>
<dbReference type="Pfam" id="PF00041">
    <property type="entry name" value="fn3"/>
    <property type="match status" value="1"/>
</dbReference>
<dbReference type="Pfam" id="PF18962">
    <property type="entry name" value="Por_Secre_tail"/>
    <property type="match status" value="1"/>
</dbReference>
<feature type="chain" id="PRO_5020802555" description="Fibronectin type-III domain-containing protein" evidence="2">
    <location>
        <begin position="19"/>
        <end position="484"/>
    </location>
</feature>
<dbReference type="OrthoDB" id="1401747at2"/>
<keyword evidence="1 2" id="KW-0732">Signal</keyword>
<sequence length="484" mass="51451">MKKLLLSLILLGSLNSFAQGSCAAAINITTNGTIVAPAVTGTFSNSCYTHTTTDGGGAINGIWYKYTPAANGEITIDANLPVNIAPNSVDTKVSIFTGDCFALTCYDVNDDNATNFLSTITFPVVGGTTYYIQWDNFWDGNGFEFTFNYTANTCIKPYYINAVTNLTTTSATLNWDASVSAPSGYEVEYGLTGFTQGTGTVATTSTNSIALSGLNASVIYDYYIRSVCSVSSQSAWSAVNNLVLAKVCPYASGFDTTAQLQGWTTAGNGAYGLGTTAANAQSPTQYWIMNTNTATTSNNWLFSPPFNLQAGEQVTVSFWVRCASARSLRLTVGNLNSTAAQTTQIWANTALLATTYAQQTAPAWTAPTAGIYYFAFNDISAATAAAATLRIDTTNFTSVLGTNDFLSSKFSVFPNPVNNVINFSNDQNAIVSTVELADLNGRVIKTEKVNATEGQVSVSDLATGMYMMKITTDQGVAVKKIVKQ</sequence>
<dbReference type="InterPro" id="IPR013783">
    <property type="entry name" value="Ig-like_fold"/>
</dbReference>
<feature type="domain" description="Fibronectin type-III" evidence="3">
    <location>
        <begin position="156"/>
        <end position="247"/>
    </location>
</feature>
<evidence type="ECO:0000313" key="5">
    <source>
        <dbReference type="Proteomes" id="UP000296862"/>
    </source>
</evidence>
<organism evidence="4 5">
    <name type="scientific">Flavobacterium sangjuense</name>
    <dbReference type="NCBI Taxonomy" id="2518177"/>
    <lineage>
        <taxon>Bacteria</taxon>
        <taxon>Pseudomonadati</taxon>
        <taxon>Bacteroidota</taxon>
        <taxon>Flavobacteriia</taxon>
        <taxon>Flavobacteriales</taxon>
        <taxon>Flavobacteriaceae</taxon>
        <taxon>Flavobacterium</taxon>
    </lineage>
</organism>
<dbReference type="CDD" id="cd00063">
    <property type="entry name" value="FN3"/>
    <property type="match status" value="1"/>
</dbReference>
<accession>A0A4P7PW35</accession>
<keyword evidence="5" id="KW-1185">Reference proteome</keyword>
<dbReference type="EMBL" id="CP038810">
    <property type="protein sequence ID" value="QBZ98610.1"/>
    <property type="molecule type" value="Genomic_DNA"/>
</dbReference>
<gene>
    <name evidence="4" type="ORF">GS03_02119</name>
</gene>
<evidence type="ECO:0000313" key="4">
    <source>
        <dbReference type="EMBL" id="QBZ98610.1"/>
    </source>
</evidence>
<dbReference type="InterPro" id="IPR003961">
    <property type="entry name" value="FN3_dom"/>
</dbReference>
<reference evidence="4 5" key="1">
    <citation type="submission" date="2019-04" db="EMBL/GenBank/DDBJ databases">
        <title>Flavobacterium sp. GS03.</title>
        <authorList>
            <person name="Kim H."/>
        </authorList>
    </citation>
    <scope>NUCLEOTIDE SEQUENCE [LARGE SCALE GENOMIC DNA]</scope>
    <source>
        <strain evidence="4 5">GS03</strain>
    </source>
</reference>
<dbReference type="NCBIfam" id="TIGR04183">
    <property type="entry name" value="Por_Secre_tail"/>
    <property type="match status" value="1"/>
</dbReference>
<protein>
    <recommendedName>
        <fullName evidence="3">Fibronectin type-III domain-containing protein</fullName>
    </recommendedName>
</protein>
<dbReference type="Gene3D" id="2.60.40.10">
    <property type="entry name" value="Immunoglobulins"/>
    <property type="match status" value="1"/>
</dbReference>